<gene>
    <name evidence="3" type="primary">Bccdc123</name>
    <name evidence="3" type="ORF">BCIN_16g03880</name>
</gene>
<dbReference type="PANTHER" id="PTHR15323:SF6">
    <property type="entry name" value="CELL DIVISION CYCLE PROTEIN 123 HOMOLOG"/>
    <property type="match status" value="1"/>
</dbReference>
<accession>A0A384K770</accession>
<dbReference type="GO" id="GO:0005737">
    <property type="term" value="C:cytoplasm"/>
    <property type="evidence" value="ECO:0007669"/>
    <property type="project" value="TreeGrafter"/>
</dbReference>
<dbReference type="AlphaFoldDB" id="A0A384K770"/>
<evidence type="ECO:0000256" key="2">
    <source>
        <dbReference type="SAM" id="MobiDB-lite"/>
    </source>
</evidence>
<dbReference type="KEGG" id="bfu:BCIN_16g03880"/>
<proteinExistence type="inferred from homology"/>
<feature type="region of interest" description="Disordered" evidence="2">
    <location>
        <begin position="78"/>
        <end position="102"/>
    </location>
</feature>
<protein>
    <submittedName>
        <fullName evidence="3">Bccdc123</fullName>
    </submittedName>
</protein>
<dbReference type="Proteomes" id="UP000001798">
    <property type="component" value="Chromosome 16"/>
</dbReference>
<feature type="region of interest" description="Disordered" evidence="2">
    <location>
        <begin position="388"/>
        <end position="411"/>
    </location>
</feature>
<dbReference type="InterPro" id="IPR009772">
    <property type="entry name" value="CDC123"/>
</dbReference>
<reference evidence="3 4" key="3">
    <citation type="journal article" date="2017" name="Mol. Plant Pathol.">
        <title>A gapless genome sequence of the fungus Botrytis cinerea.</title>
        <authorList>
            <person name="Van Kan J.A."/>
            <person name="Stassen J.H."/>
            <person name="Mosbach A."/>
            <person name="Van Der Lee T.A."/>
            <person name="Faino L."/>
            <person name="Farmer A.D."/>
            <person name="Papasotiriou D.G."/>
            <person name="Zhou S."/>
            <person name="Seidl M.F."/>
            <person name="Cottam E."/>
            <person name="Edel D."/>
            <person name="Hahn M."/>
            <person name="Schwartz D.C."/>
            <person name="Dietrich R.A."/>
            <person name="Widdison S."/>
            <person name="Scalliet G."/>
        </authorList>
    </citation>
    <scope>NUCLEOTIDE SEQUENCE [LARGE SCALE GENOMIC DNA]</scope>
    <source>
        <strain evidence="3 4">B05.10</strain>
    </source>
</reference>
<comment type="similarity">
    <text evidence="1">Belongs to the CDC123 family.</text>
</comment>
<dbReference type="GO" id="GO:0005524">
    <property type="term" value="F:ATP binding"/>
    <property type="evidence" value="ECO:0007669"/>
    <property type="project" value="EnsemblFungi"/>
</dbReference>
<sequence length="411" mass="46658">MPALNNSEAGTAEAEPLTRLPFEPITKSHILNCSYDNWHAKYRSSTLKSRIIPLTSEFLSYLREDGIVLPSEIATFPPPETYNNNSTSDGWDEDTDTGPDPSEKFSEIHKQIQETIAELDGSVVPKLNWSAPKDATWISLKQNSMECNTPNDIYLLLKSSDFITHDLEHAFDGCAEDPSITKESTQYVLVLRKWFKVNPSCEFRCFVRDRRIIGICQRDLNYFEFLFPLIPTLREVIQEYFDKTLKDTFPDRNFSFDVYLPDPFDKVRLVDINPWAPRTDPLLFSWLELLTLSVPSPLLGVADSSSVPPLPAQSSDEDEGTDDVEELGWMPEFRLIKKDDPEAYSFSSPQYSAHKMPQEVVEAGASGEGGMREFADNWQRMLNGELEMMGAGEDSDDDDDDDKTTRCVIST</sequence>
<keyword evidence="4" id="KW-1185">Reference proteome</keyword>
<dbReference type="GO" id="GO:0000287">
    <property type="term" value="F:magnesium ion binding"/>
    <property type="evidence" value="ECO:0007669"/>
    <property type="project" value="EnsemblFungi"/>
</dbReference>
<evidence type="ECO:0000256" key="1">
    <source>
        <dbReference type="ARBA" id="ARBA00011047"/>
    </source>
</evidence>
<dbReference type="RefSeq" id="XP_024553936.1">
    <property type="nucleotide sequence ID" value="XM_024698119.1"/>
</dbReference>
<dbReference type="VEuPathDB" id="FungiDB:Bcin16g03880"/>
<feature type="compositionally biased region" description="Acidic residues" evidence="2">
    <location>
        <begin position="393"/>
        <end position="402"/>
    </location>
</feature>
<evidence type="ECO:0000313" key="3">
    <source>
        <dbReference type="EMBL" id="ATZ58673.1"/>
    </source>
</evidence>
<dbReference type="GeneID" id="5431210"/>
<reference evidence="3 4" key="2">
    <citation type="journal article" date="2012" name="Eukaryot. Cell">
        <title>Genome update of Botrytis cinerea strains B05.10 and T4.</title>
        <authorList>
            <person name="Staats M."/>
            <person name="van Kan J.A."/>
        </authorList>
    </citation>
    <scope>NUCLEOTIDE SEQUENCE [LARGE SCALE GENOMIC DNA]</scope>
    <source>
        <strain evidence="3 4">B05.10</strain>
    </source>
</reference>
<organism evidence="3 4">
    <name type="scientific">Botryotinia fuckeliana (strain B05.10)</name>
    <name type="common">Noble rot fungus</name>
    <name type="synonym">Botrytis cinerea</name>
    <dbReference type="NCBI Taxonomy" id="332648"/>
    <lineage>
        <taxon>Eukaryota</taxon>
        <taxon>Fungi</taxon>
        <taxon>Dikarya</taxon>
        <taxon>Ascomycota</taxon>
        <taxon>Pezizomycotina</taxon>
        <taxon>Leotiomycetes</taxon>
        <taxon>Helotiales</taxon>
        <taxon>Sclerotiniaceae</taxon>
        <taxon>Botrytis</taxon>
    </lineage>
</organism>
<evidence type="ECO:0000313" key="4">
    <source>
        <dbReference type="Proteomes" id="UP000001798"/>
    </source>
</evidence>
<reference evidence="3 4" key="1">
    <citation type="journal article" date="2011" name="PLoS Genet.">
        <title>Genomic analysis of the necrotrophic fungal pathogens Sclerotinia sclerotiorum and Botrytis cinerea.</title>
        <authorList>
            <person name="Amselem J."/>
            <person name="Cuomo C.A."/>
            <person name="van Kan J.A."/>
            <person name="Viaud M."/>
            <person name="Benito E.P."/>
            <person name="Couloux A."/>
            <person name="Coutinho P.M."/>
            <person name="de Vries R.P."/>
            <person name="Dyer P.S."/>
            <person name="Fillinger S."/>
            <person name="Fournier E."/>
            <person name="Gout L."/>
            <person name="Hahn M."/>
            <person name="Kohn L."/>
            <person name="Lapalu N."/>
            <person name="Plummer K.M."/>
            <person name="Pradier J.M."/>
            <person name="Quevillon E."/>
            <person name="Sharon A."/>
            <person name="Simon A."/>
            <person name="ten Have A."/>
            <person name="Tudzynski B."/>
            <person name="Tudzynski P."/>
            <person name="Wincker P."/>
            <person name="Andrew M."/>
            <person name="Anthouard V."/>
            <person name="Beever R.E."/>
            <person name="Beffa R."/>
            <person name="Benoit I."/>
            <person name="Bouzid O."/>
            <person name="Brault B."/>
            <person name="Chen Z."/>
            <person name="Choquer M."/>
            <person name="Collemare J."/>
            <person name="Cotton P."/>
            <person name="Danchin E.G."/>
            <person name="Da Silva C."/>
            <person name="Gautier A."/>
            <person name="Giraud C."/>
            <person name="Giraud T."/>
            <person name="Gonzalez C."/>
            <person name="Grossetete S."/>
            <person name="Guldener U."/>
            <person name="Henrissat B."/>
            <person name="Howlett B.J."/>
            <person name="Kodira C."/>
            <person name="Kretschmer M."/>
            <person name="Lappartient A."/>
            <person name="Leroch M."/>
            <person name="Levis C."/>
            <person name="Mauceli E."/>
            <person name="Neuveglise C."/>
            <person name="Oeser B."/>
            <person name="Pearson M."/>
            <person name="Poulain J."/>
            <person name="Poussereau N."/>
            <person name="Quesneville H."/>
            <person name="Rascle C."/>
            <person name="Schumacher J."/>
            <person name="Segurens B."/>
            <person name="Sexton A."/>
            <person name="Silva E."/>
            <person name="Sirven C."/>
            <person name="Soanes D.M."/>
            <person name="Talbot N.J."/>
            <person name="Templeton M."/>
            <person name="Yandava C."/>
            <person name="Yarden O."/>
            <person name="Zeng Q."/>
            <person name="Rollins J.A."/>
            <person name="Lebrun M.H."/>
            <person name="Dickman M."/>
        </authorList>
    </citation>
    <scope>NUCLEOTIDE SEQUENCE [LARGE SCALE GENOMIC DNA]</scope>
    <source>
        <strain evidence="3 4">B05.10</strain>
    </source>
</reference>
<dbReference type="EMBL" id="CP009820">
    <property type="protein sequence ID" value="ATZ58673.1"/>
    <property type="molecule type" value="Genomic_DNA"/>
</dbReference>
<dbReference type="GO" id="GO:1905143">
    <property type="term" value="P:eukaryotic translation initiation factor 2 complex assembly"/>
    <property type="evidence" value="ECO:0007669"/>
    <property type="project" value="EnsemblFungi"/>
</dbReference>
<name>A0A384K770_BOTFB</name>
<dbReference type="GO" id="GO:0044183">
    <property type="term" value="F:protein folding chaperone"/>
    <property type="evidence" value="ECO:0007669"/>
    <property type="project" value="EnsemblFungi"/>
</dbReference>
<feature type="region of interest" description="Disordered" evidence="2">
    <location>
        <begin position="303"/>
        <end position="323"/>
    </location>
</feature>
<dbReference type="Pfam" id="PF07065">
    <property type="entry name" value="D123"/>
    <property type="match status" value="1"/>
</dbReference>
<dbReference type="PANTHER" id="PTHR15323">
    <property type="entry name" value="D123 PROTEIN"/>
    <property type="match status" value="1"/>
</dbReference>
<dbReference type="OrthoDB" id="360540at2759"/>